<dbReference type="AlphaFoldDB" id="A0AAW4PGE7"/>
<evidence type="ECO:0000256" key="3">
    <source>
        <dbReference type="ARBA" id="ARBA00023163"/>
    </source>
</evidence>
<evidence type="ECO:0000256" key="2">
    <source>
        <dbReference type="ARBA" id="ARBA00023125"/>
    </source>
</evidence>
<proteinExistence type="predicted"/>
<dbReference type="RefSeq" id="WP_220581555.1">
    <property type="nucleotide sequence ID" value="NZ_RKLT01000012.1"/>
</dbReference>
<dbReference type="InterPro" id="IPR029016">
    <property type="entry name" value="GAF-like_dom_sf"/>
</dbReference>
<dbReference type="InterPro" id="IPR036388">
    <property type="entry name" value="WH-like_DNA-bd_sf"/>
</dbReference>
<evidence type="ECO:0000259" key="5">
    <source>
        <dbReference type="PROSITE" id="PS51078"/>
    </source>
</evidence>
<keyword evidence="2" id="KW-0238">DNA-binding</keyword>
<dbReference type="PROSITE" id="PS51078">
    <property type="entry name" value="ICLR_ED"/>
    <property type="match status" value="1"/>
</dbReference>
<feature type="domain" description="HTH iclR-type" evidence="4">
    <location>
        <begin position="11"/>
        <end position="70"/>
    </location>
</feature>
<dbReference type="InterPro" id="IPR050707">
    <property type="entry name" value="HTH_MetabolicPath_Reg"/>
</dbReference>
<dbReference type="SUPFAM" id="SSF46785">
    <property type="entry name" value="Winged helix' DNA-binding domain"/>
    <property type="match status" value="1"/>
</dbReference>
<sequence length="257" mass="29018">MNDNDGAGRELKVLKRGFEIIELISHTPGLTLTDISEELAVPKSTAHIYLQTLEQSGYIVNTDDGYDISFKFLTIGGLRRNRFHLYEVAREPMAELSDDLDDVFNVALATEERGQRVLIYKIEGEKSPFADVPVGHMTNLHWVAHGKALLSNISDERIDRIVDRHGLPKATQHTITSRDELHEELETIRDQGYSLEDEERVEGIRAIAVPVEGTEQDPLGSISISGPKSRLDADHIPEFVDRLKKTTNIVEIEYQNY</sequence>
<dbReference type="InterPro" id="IPR005471">
    <property type="entry name" value="Tscrpt_reg_IclR_N"/>
</dbReference>
<dbReference type="EMBL" id="RKLT01000012">
    <property type="protein sequence ID" value="MBX0296963.1"/>
    <property type="molecule type" value="Genomic_DNA"/>
</dbReference>
<evidence type="ECO:0000256" key="1">
    <source>
        <dbReference type="ARBA" id="ARBA00023015"/>
    </source>
</evidence>
<dbReference type="GO" id="GO:0003677">
    <property type="term" value="F:DNA binding"/>
    <property type="evidence" value="ECO:0007669"/>
    <property type="project" value="UniProtKB-KW"/>
</dbReference>
<feature type="domain" description="IclR-ED" evidence="5">
    <location>
        <begin position="71"/>
        <end position="256"/>
    </location>
</feature>
<evidence type="ECO:0000313" key="6">
    <source>
        <dbReference type="EMBL" id="MBX0296963.1"/>
    </source>
</evidence>
<dbReference type="SUPFAM" id="SSF55781">
    <property type="entry name" value="GAF domain-like"/>
    <property type="match status" value="1"/>
</dbReference>
<dbReference type="Pfam" id="PF01614">
    <property type="entry name" value="IclR_C"/>
    <property type="match status" value="1"/>
</dbReference>
<dbReference type="Proteomes" id="UP001430455">
    <property type="component" value="Unassembled WGS sequence"/>
</dbReference>
<dbReference type="InterPro" id="IPR014757">
    <property type="entry name" value="Tscrpt_reg_IclR_C"/>
</dbReference>
<dbReference type="Gene3D" id="3.30.450.40">
    <property type="match status" value="1"/>
</dbReference>
<keyword evidence="3" id="KW-0804">Transcription</keyword>
<accession>A0AAW4PGE7</accession>
<evidence type="ECO:0000313" key="7">
    <source>
        <dbReference type="Proteomes" id="UP001430455"/>
    </source>
</evidence>
<evidence type="ECO:0000259" key="4">
    <source>
        <dbReference type="PROSITE" id="PS51077"/>
    </source>
</evidence>
<reference evidence="6 7" key="1">
    <citation type="submission" date="2021-06" db="EMBL/GenBank/DDBJ databases">
        <title>Halomicroarcula sp. a new haloarchaeum isolated from saline soil.</title>
        <authorList>
            <person name="Duran-Viseras A."/>
            <person name="Sanchez-Porro C."/>
            <person name="Ventosa A."/>
        </authorList>
    </citation>
    <scope>NUCLEOTIDE SEQUENCE [LARGE SCALE GENOMIC DNA]</scope>
    <source>
        <strain evidence="6 7">F27</strain>
    </source>
</reference>
<dbReference type="Pfam" id="PF09339">
    <property type="entry name" value="HTH_IclR"/>
    <property type="match status" value="1"/>
</dbReference>
<dbReference type="InterPro" id="IPR036390">
    <property type="entry name" value="WH_DNA-bd_sf"/>
</dbReference>
<gene>
    <name evidence="6" type="ORF">EGH23_18960</name>
</gene>
<keyword evidence="1" id="KW-0805">Transcription regulation</keyword>
<name>A0AAW4PGE7_9EURY</name>
<dbReference type="SMART" id="SM00346">
    <property type="entry name" value="HTH_ICLR"/>
    <property type="match status" value="1"/>
</dbReference>
<dbReference type="Gene3D" id="1.10.10.10">
    <property type="entry name" value="Winged helix-like DNA-binding domain superfamily/Winged helix DNA-binding domain"/>
    <property type="match status" value="1"/>
</dbReference>
<comment type="caution">
    <text evidence="6">The sequence shown here is derived from an EMBL/GenBank/DDBJ whole genome shotgun (WGS) entry which is preliminary data.</text>
</comment>
<dbReference type="PROSITE" id="PS51077">
    <property type="entry name" value="HTH_ICLR"/>
    <property type="match status" value="1"/>
</dbReference>
<dbReference type="GO" id="GO:0003700">
    <property type="term" value="F:DNA-binding transcription factor activity"/>
    <property type="evidence" value="ECO:0007669"/>
    <property type="project" value="TreeGrafter"/>
</dbReference>
<organism evidence="6 7">
    <name type="scientific">Haloarcula nitratireducens</name>
    <dbReference type="NCBI Taxonomy" id="2487749"/>
    <lineage>
        <taxon>Archaea</taxon>
        <taxon>Methanobacteriati</taxon>
        <taxon>Methanobacteriota</taxon>
        <taxon>Stenosarchaea group</taxon>
        <taxon>Halobacteria</taxon>
        <taxon>Halobacteriales</taxon>
        <taxon>Haloarculaceae</taxon>
        <taxon>Haloarcula</taxon>
    </lineage>
</organism>
<dbReference type="PANTHER" id="PTHR30136:SF35">
    <property type="entry name" value="HTH-TYPE TRANSCRIPTIONAL REGULATOR RV1719"/>
    <property type="match status" value="1"/>
</dbReference>
<dbReference type="GO" id="GO:0045892">
    <property type="term" value="P:negative regulation of DNA-templated transcription"/>
    <property type="evidence" value="ECO:0007669"/>
    <property type="project" value="TreeGrafter"/>
</dbReference>
<keyword evidence="7" id="KW-1185">Reference proteome</keyword>
<protein>
    <submittedName>
        <fullName evidence="6">IclR family transcriptional regulator</fullName>
    </submittedName>
</protein>
<dbReference type="PANTHER" id="PTHR30136">
    <property type="entry name" value="HELIX-TURN-HELIX TRANSCRIPTIONAL REGULATOR, ICLR FAMILY"/>
    <property type="match status" value="1"/>
</dbReference>